<evidence type="ECO:0000313" key="1">
    <source>
        <dbReference type="EMBL" id="CAB4141344.1"/>
    </source>
</evidence>
<sequence>MGKYLGRETPYGMFDTQDLSSALNGTLVTFNLTYKVSSAASVLVVYAGDVLQPEVDYNVVNGGTQITFDTAYPNGLSLYITYLGRELSTTSREVKNTSNSFSTSLSPSSGTLSIDASGENCILGALASSVTTWAFTNFSLENSKSVTVEVVLQGNTSYTYGDACSVNGTSISGGIRWSGGSAPTSTSNTDIIKFNIIRDSTGSIRVFGSAITNIS</sequence>
<protein>
    <submittedName>
        <fullName evidence="1">Uncharacterized protein</fullName>
    </submittedName>
</protein>
<name>A0A6J5M3I3_9CAUD</name>
<dbReference type="EMBL" id="LR796388">
    <property type="protein sequence ID" value="CAB4141344.1"/>
    <property type="molecule type" value="Genomic_DNA"/>
</dbReference>
<gene>
    <name evidence="1" type="ORF">UFOVP410_183</name>
</gene>
<organism evidence="1">
    <name type="scientific">uncultured Caudovirales phage</name>
    <dbReference type="NCBI Taxonomy" id="2100421"/>
    <lineage>
        <taxon>Viruses</taxon>
        <taxon>Duplodnaviria</taxon>
        <taxon>Heunggongvirae</taxon>
        <taxon>Uroviricota</taxon>
        <taxon>Caudoviricetes</taxon>
        <taxon>Peduoviridae</taxon>
        <taxon>Maltschvirus</taxon>
        <taxon>Maltschvirus maltsch</taxon>
    </lineage>
</organism>
<proteinExistence type="predicted"/>
<accession>A0A6J5M3I3</accession>
<reference evidence="1" key="1">
    <citation type="submission" date="2020-04" db="EMBL/GenBank/DDBJ databases">
        <authorList>
            <person name="Chiriac C."/>
            <person name="Salcher M."/>
            <person name="Ghai R."/>
            <person name="Kavagutti S V."/>
        </authorList>
    </citation>
    <scope>NUCLEOTIDE SEQUENCE</scope>
</reference>